<evidence type="ECO:0000313" key="2">
    <source>
        <dbReference type="EMBL" id="BBO84110.1"/>
    </source>
</evidence>
<organism evidence="2 3">
    <name type="scientific">Desulfosarcina ovata subsp. sediminis</name>
    <dbReference type="NCBI Taxonomy" id="885957"/>
    <lineage>
        <taxon>Bacteria</taxon>
        <taxon>Pseudomonadati</taxon>
        <taxon>Thermodesulfobacteriota</taxon>
        <taxon>Desulfobacteria</taxon>
        <taxon>Desulfobacterales</taxon>
        <taxon>Desulfosarcinaceae</taxon>
        <taxon>Desulfosarcina</taxon>
    </lineage>
</organism>
<sequence length="77" mass="8456">MPLITPGLGSSSRRIKGCILEVGPAFDWRHFKAQAVAESRLQAAAKSRVGAVGLMQIMPRTFAEIRRKQPAIYPHLA</sequence>
<dbReference type="Proteomes" id="UP000425960">
    <property type="component" value="Chromosome"/>
</dbReference>
<dbReference type="RefSeq" id="WP_155324133.1">
    <property type="nucleotide sequence ID" value="NZ_AP021876.1"/>
</dbReference>
<proteinExistence type="predicted"/>
<evidence type="ECO:0000259" key="1">
    <source>
        <dbReference type="Pfam" id="PF01464"/>
    </source>
</evidence>
<reference evidence="2 3" key="1">
    <citation type="submission" date="2019-11" db="EMBL/GenBank/DDBJ databases">
        <title>Comparative genomics of hydrocarbon-degrading Desulfosarcina strains.</title>
        <authorList>
            <person name="Watanabe M."/>
            <person name="Kojima H."/>
            <person name="Fukui M."/>
        </authorList>
    </citation>
    <scope>NUCLEOTIDE SEQUENCE [LARGE SCALE GENOMIC DNA]</scope>
    <source>
        <strain evidence="2 3">28bB2T</strain>
    </source>
</reference>
<dbReference type="SUPFAM" id="SSF53955">
    <property type="entry name" value="Lysozyme-like"/>
    <property type="match status" value="1"/>
</dbReference>
<evidence type="ECO:0000313" key="3">
    <source>
        <dbReference type="Proteomes" id="UP000425960"/>
    </source>
</evidence>
<feature type="domain" description="Transglycosylase SLT" evidence="1">
    <location>
        <begin position="26"/>
        <end position="68"/>
    </location>
</feature>
<dbReference type="KEGG" id="dov:DSCO28_46760"/>
<name>A0A5K7ZV81_9BACT</name>
<dbReference type="Pfam" id="PF01464">
    <property type="entry name" value="SLT"/>
    <property type="match status" value="1"/>
</dbReference>
<accession>A0A5K7ZV81</accession>
<dbReference type="AlphaFoldDB" id="A0A5K7ZV81"/>
<dbReference type="InterPro" id="IPR008258">
    <property type="entry name" value="Transglycosylase_SLT_dom_1"/>
</dbReference>
<gene>
    <name evidence="2" type="ORF">DSCO28_46760</name>
</gene>
<dbReference type="InterPro" id="IPR023346">
    <property type="entry name" value="Lysozyme-like_dom_sf"/>
</dbReference>
<dbReference type="EMBL" id="AP021876">
    <property type="protein sequence ID" value="BBO84110.1"/>
    <property type="molecule type" value="Genomic_DNA"/>
</dbReference>
<dbReference type="Gene3D" id="1.10.530.10">
    <property type="match status" value="1"/>
</dbReference>
<protein>
    <recommendedName>
        <fullName evidence="1">Transglycosylase SLT domain-containing protein</fullName>
    </recommendedName>
</protein>